<evidence type="ECO:0000313" key="2">
    <source>
        <dbReference type="EMBL" id="KAG7443301.1"/>
    </source>
</evidence>
<gene>
    <name evidence="2" type="ORF">BT62DRAFT_1034743</name>
</gene>
<evidence type="ECO:0000256" key="1">
    <source>
        <dbReference type="SAM" id="Phobius"/>
    </source>
</evidence>
<proteinExistence type="predicted"/>
<keyword evidence="1" id="KW-1133">Transmembrane helix</keyword>
<organism evidence="2 3">
    <name type="scientific">Guyanagaster necrorhizus</name>
    <dbReference type="NCBI Taxonomy" id="856835"/>
    <lineage>
        <taxon>Eukaryota</taxon>
        <taxon>Fungi</taxon>
        <taxon>Dikarya</taxon>
        <taxon>Basidiomycota</taxon>
        <taxon>Agaricomycotina</taxon>
        <taxon>Agaricomycetes</taxon>
        <taxon>Agaricomycetidae</taxon>
        <taxon>Agaricales</taxon>
        <taxon>Marasmiineae</taxon>
        <taxon>Physalacriaceae</taxon>
        <taxon>Guyanagaster</taxon>
    </lineage>
</organism>
<evidence type="ECO:0000313" key="3">
    <source>
        <dbReference type="Proteomes" id="UP000812287"/>
    </source>
</evidence>
<feature type="transmembrane region" description="Helical" evidence="1">
    <location>
        <begin position="44"/>
        <end position="69"/>
    </location>
</feature>
<dbReference type="AlphaFoldDB" id="A0A9P8APZ9"/>
<protein>
    <submittedName>
        <fullName evidence="2">Uncharacterized protein</fullName>
    </submittedName>
</protein>
<keyword evidence="1" id="KW-0472">Membrane</keyword>
<dbReference type="OrthoDB" id="10651070at2759"/>
<keyword evidence="1" id="KW-0812">Transmembrane</keyword>
<comment type="caution">
    <text evidence="2">The sequence shown here is derived from an EMBL/GenBank/DDBJ whole genome shotgun (WGS) entry which is preliminary data.</text>
</comment>
<keyword evidence="3" id="KW-1185">Reference proteome</keyword>
<dbReference type="Proteomes" id="UP000812287">
    <property type="component" value="Unassembled WGS sequence"/>
</dbReference>
<dbReference type="GeneID" id="66100667"/>
<name>A0A9P8APZ9_9AGAR</name>
<accession>A0A9P8APZ9</accession>
<sequence>MSQDRNSLDLRRLNSKARDSYSTLGLSPQAADARPVLLRHTYNLFNLASVLGLALIIPVFIATLIYLLLKPISDIISDAGSGIGIAASKAGLGLEIVLKSLWTSSVGVVSGVVSIISSSSFKDSPSHPRNIPTFPTELSRELFCATTNMTLRINAQATLYSHVGMLQGHFGTTLTVRGRFKTETPEDLSQINIMSSR</sequence>
<dbReference type="EMBL" id="MU250546">
    <property type="protein sequence ID" value="KAG7443301.1"/>
    <property type="molecule type" value="Genomic_DNA"/>
</dbReference>
<dbReference type="RefSeq" id="XP_043036801.1">
    <property type="nucleotide sequence ID" value="XM_043178377.1"/>
</dbReference>
<reference evidence="2" key="1">
    <citation type="submission" date="2020-11" db="EMBL/GenBank/DDBJ databases">
        <title>Adaptations for nitrogen fixation in a non-lichenized fungal sporocarp promotes dispersal by wood-feeding termites.</title>
        <authorList>
            <consortium name="DOE Joint Genome Institute"/>
            <person name="Koch R.A."/>
            <person name="Yoon G."/>
            <person name="Arayal U."/>
            <person name="Lail K."/>
            <person name="Amirebrahimi M."/>
            <person name="Labutti K."/>
            <person name="Lipzen A."/>
            <person name="Riley R."/>
            <person name="Barry K."/>
            <person name="Henrissat B."/>
            <person name="Grigoriev I.V."/>
            <person name="Herr J.R."/>
            <person name="Aime M.C."/>
        </authorList>
    </citation>
    <scope>NUCLEOTIDE SEQUENCE</scope>
    <source>
        <strain evidence="2">MCA 3950</strain>
    </source>
</reference>